<keyword evidence="5" id="KW-0472">Membrane</keyword>
<dbReference type="GO" id="GO:0005886">
    <property type="term" value="C:plasma membrane"/>
    <property type="evidence" value="ECO:0007669"/>
    <property type="project" value="TreeGrafter"/>
</dbReference>
<dbReference type="eggNOG" id="KOG4157">
    <property type="taxonomic scope" value="Eukaryota"/>
</dbReference>
<dbReference type="InterPro" id="IPR002889">
    <property type="entry name" value="WSC_carb-bd"/>
</dbReference>
<evidence type="ECO:0000256" key="3">
    <source>
        <dbReference type="ARBA" id="ARBA00022729"/>
    </source>
</evidence>
<gene>
    <name evidence="8" type="ORF">VOLCADRAFT_91720</name>
</gene>
<dbReference type="PROSITE" id="PS51212">
    <property type="entry name" value="WSC"/>
    <property type="match status" value="2"/>
</dbReference>
<dbReference type="InParanoid" id="D8TXT7"/>
<dbReference type="RefSeq" id="XP_002951169.1">
    <property type="nucleotide sequence ID" value="XM_002951123.1"/>
</dbReference>
<comment type="subcellular location">
    <subcellularLocation>
        <location evidence="1">Membrane</location>
        <topology evidence="1">Single-pass membrane protein</topology>
    </subcellularLocation>
</comment>
<name>D8TXT7_VOLCA</name>
<evidence type="ECO:0000256" key="1">
    <source>
        <dbReference type="ARBA" id="ARBA00004167"/>
    </source>
</evidence>
<sequence>MWTSEGYIGCFVDNADRVLPQYLAVYDSRMSVSYCRGLAKAAGLPYFGVEYGQECYGGSDMARAVSLGPSNGCTSVCFGDFRQVCGGGWAIDIYETSPSEGYIGCFADDADHVLPERLADNDPNMSVSYCRNLAKAAGLPYFGVEYGQECYGGSDMERATRLGRSSNCTHSCSGDTSQICGGDWAVNIYETSPIGMYGEHRVKHD</sequence>
<evidence type="ECO:0000313" key="8">
    <source>
        <dbReference type="EMBL" id="EFJ47698.1"/>
    </source>
</evidence>
<dbReference type="OrthoDB" id="537063at2759"/>
<dbReference type="Proteomes" id="UP000001058">
    <property type="component" value="Unassembled WGS sequence"/>
</dbReference>
<evidence type="ECO:0000256" key="6">
    <source>
        <dbReference type="ARBA" id="ARBA00023180"/>
    </source>
</evidence>
<dbReference type="PANTHER" id="PTHR24269">
    <property type="entry name" value="KREMEN PROTEIN"/>
    <property type="match status" value="1"/>
</dbReference>
<dbReference type="SMART" id="SM00321">
    <property type="entry name" value="WSC"/>
    <property type="match status" value="2"/>
</dbReference>
<proteinExistence type="predicted"/>
<evidence type="ECO:0000259" key="7">
    <source>
        <dbReference type="PROSITE" id="PS51212"/>
    </source>
</evidence>
<protein>
    <recommendedName>
        <fullName evidence="7">WSC domain-containing protein</fullName>
    </recommendedName>
</protein>
<keyword evidence="2" id="KW-0812">Transmembrane</keyword>
<reference evidence="8 9" key="1">
    <citation type="journal article" date="2010" name="Science">
        <title>Genomic analysis of organismal complexity in the multicellular green alga Volvox carteri.</title>
        <authorList>
            <person name="Prochnik S.E."/>
            <person name="Umen J."/>
            <person name="Nedelcu A.M."/>
            <person name="Hallmann A."/>
            <person name="Miller S.M."/>
            <person name="Nishii I."/>
            <person name="Ferris P."/>
            <person name="Kuo A."/>
            <person name="Mitros T."/>
            <person name="Fritz-Laylin L.K."/>
            <person name="Hellsten U."/>
            <person name="Chapman J."/>
            <person name="Simakov O."/>
            <person name="Rensing S.A."/>
            <person name="Terry A."/>
            <person name="Pangilinan J."/>
            <person name="Kapitonov V."/>
            <person name="Jurka J."/>
            <person name="Salamov A."/>
            <person name="Shapiro H."/>
            <person name="Schmutz J."/>
            <person name="Grimwood J."/>
            <person name="Lindquist E."/>
            <person name="Lucas S."/>
            <person name="Grigoriev I.V."/>
            <person name="Schmitt R."/>
            <person name="Kirk D."/>
            <person name="Rokhsar D.S."/>
        </authorList>
    </citation>
    <scope>NUCLEOTIDE SEQUENCE [LARGE SCALE GENOMIC DNA]</scope>
    <source>
        <strain evidence="9">f. Nagariensis / Eve</strain>
    </source>
</reference>
<evidence type="ECO:0000256" key="2">
    <source>
        <dbReference type="ARBA" id="ARBA00022692"/>
    </source>
</evidence>
<dbReference type="EMBL" id="GL378343">
    <property type="protein sequence ID" value="EFJ47698.1"/>
    <property type="molecule type" value="Genomic_DNA"/>
</dbReference>
<evidence type="ECO:0000256" key="5">
    <source>
        <dbReference type="ARBA" id="ARBA00023136"/>
    </source>
</evidence>
<dbReference type="InterPro" id="IPR051836">
    <property type="entry name" value="Kremen_rcpt"/>
</dbReference>
<dbReference type="PANTHER" id="PTHR24269:SF16">
    <property type="entry name" value="PROTEIN SLG1"/>
    <property type="match status" value="1"/>
</dbReference>
<evidence type="ECO:0000313" key="9">
    <source>
        <dbReference type="Proteomes" id="UP000001058"/>
    </source>
</evidence>
<organism evidence="9">
    <name type="scientific">Volvox carteri f. nagariensis</name>
    <dbReference type="NCBI Taxonomy" id="3068"/>
    <lineage>
        <taxon>Eukaryota</taxon>
        <taxon>Viridiplantae</taxon>
        <taxon>Chlorophyta</taxon>
        <taxon>core chlorophytes</taxon>
        <taxon>Chlorophyceae</taxon>
        <taxon>CS clade</taxon>
        <taxon>Chlamydomonadales</taxon>
        <taxon>Volvocaceae</taxon>
        <taxon>Volvox</taxon>
    </lineage>
</organism>
<dbReference type="STRING" id="3068.D8TXT7"/>
<feature type="domain" description="WSC" evidence="7">
    <location>
        <begin position="99"/>
        <end position="192"/>
    </location>
</feature>
<keyword evidence="6" id="KW-0325">Glycoprotein</keyword>
<accession>D8TXT7</accession>
<keyword evidence="4" id="KW-1133">Transmembrane helix</keyword>
<keyword evidence="3" id="KW-0732">Signal</keyword>
<feature type="domain" description="WSC" evidence="7">
    <location>
        <begin position="4"/>
        <end position="97"/>
    </location>
</feature>
<dbReference type="Pfam" id="PF01822">
    <property type="entry name" value="WSC"/>
    <property type="match status" value="2"/>
</dbReference>
<keyword evidence="9" id="KW-1185">Reference proteome</keyword>
<dbReference type="AlphaFoldDB" id="D8TXT7"/>
<dbReference type="KEGG" id="vcn:VOLCADRAFT_91720"/>
<dbReference type="GeneID" id="9615329"/>
<evidence type="ECO:0000256" key="4">
    <source>
        <dbReference type="ARBA" id="ARBA00022989"/>
    </source>
</evidence>